<dbReference type="EMBL" id="JAGGLQ010000001">
    <property type="protein sequence ID" value="MBP2034770.1"/>
    <property type="molecule type" value="Genomic_DNA"/>
</dbReference>
<feature type="compositionally biased region" description="Polar residues" evidence="1">
    <location>
        <begin position="1"/>
        <end position="15"/>
    </location>
</feature>
<proteinExistence type="predicted"/>
<accession>A0ABS4KXL0</accession>
<feature type="region of interest" description="Disordered" evidence="1">
    <location>
        <begin position="28"/>
        <end position="99"/>
    </location>
</feature>
<feature type="compositionally biased region" description="Gly residues" evidence="1">
    <location>
        <begin position="84"/>
        <end position="98"/>
    </location>
</feature>
<feature type="compositionally biased region" description="Basic and acidic residues" evidence="1">
    <location>
        <begin position="48"/>
        <end position="78"/>
    </location>
</feature>
<evidence type="ECO:0000313" key="2">
    <source>
        <dbReference type="EMBL" id="MBP2034770.1"/>
    </source>
</evidence>
<sequence length="232" mass="23877">MVQAVTHTAPTSNAASAVGMWGGGTQARCQARGAGAEAGNARSHHRDARPGDDERRPADQRGPRQAADKQRNDGHQQAESRVGQLGGLDVGNGGVGLGRRGEARHAQLALPRQVHLADGVGEGAETGGGGCVRGNHRHLVIAPHHQVEWWVRRSTGRRSRYTARPTPARAAGSGPVPAGHNGCAGPGRAVLPSSDASQGRTGRSGGRHVRRGVRAAEFGSGGIQDGDLASTS</sequence>
<reference evidence="2 3" key="1">
    <citation type="submission" date="2021-03" db="EMBL/GenBank/DDBJ databases">
        <title>Genomic Encyclopedia of Type Strains, Phase IV (KMG-IV): sequencing the most valuable type-strain genomes for metagenomic binning, comparative biology and taxonomic classification.</title>
        <authorList>
            <person name="Goeker M."/>
        </authorList>
    </citation>
    <scope>NUCLEOTIDE SEQUENCE [LARGE SCALE GENOMIC DNA]</scope>
    <source>
        <strain evidence="2 3">DSM 40526</strain>
    </source>
</reference>
<protein>
    <submittedName>
        <fullName evidence="2">Uncharacterized protein</fullName>
    </submittedName>
</protein>
<keyword evidence="3" id="KW-1185">Reference proteome</keyword>
<organism evidence="2 3">
    <name type="scientific">Streptomyces avidinii</name>
    <dbReference type="NCBI Taxonomy" id="1895"/>
    <lineage>
        <taxon>Bacteria</taxon>
        <taxon>Bacillati</taxon>
        <taxon>Actinomycetota</taxon>
        <taxon>Actinomycetes</taxon>
        <taxon>Kitasatosporales</taxon>
        <taxon>Streptomycetaceae</taxon>
        <taxon>Streptomyces</taxon>
    </lineage>
</organism>
<evidence type="ECO:0000313" key="3">
    <source>
        <dbReference type="Proteomes" id="UP001519310"/>
    </source>
</evidence>
<gene>
    <name evidence="2" type="ORF">J2Z77_000554</name>
</gene>
<evidence type="ECO:0000256" key="1">
    <source>
        <dbReference type="SAM" id="MobiDB-lite"/>
    </source>
</evidence>
<feature type="region of interest" description="Disordered" evidence="1">
    <location>
        <begin position="1"/>
        <end position="20"/>
    </location>
</feature>
<comment type="caution">
    <text evidence="2">The sequence shown here is derived from an EMBL/GenBank/DDBJ whole genome shotgun (WGS) entry which is preliminary data.</text>
</comment>
<feature type="compositionally biased region" description="Low complexity" evidence="1">
    <location>
        <begin position="31"/>
        <end position="41"/>
    </location>
</feature>
<dbReference type="Proteomes" id="UP001519310">
    <property type="component" value="Unassembled WGS sequence"/>
</dbReference>
<name>A0ABS4KXL0_STRAV</name>
<feature type="region of interest" description="Disordered" evidence="1">
    <location>
        <begin position="160"/>
        <end position="232"/>
    </location>
</feature>
<feature type="compositionally biased region" description="Low complexity" evidence="1">
    <location>
        <begin position="162"/>
        <end position="174"/>
    </location>
</feature>